<gene>
    <name evidence="6" type="ORF">ENH88_05270</name>
</gene>
<dbReference type="GO" id="GO:0000976">
    <property type="term" value="F:transcription cis-regulatory region binding"/>
    <property type="evidence" value="ECO:0007669"/>
    <property type="project" value="TreeGrafter"/>
</dbReference>
<dbReference type="RefSeq" id="WP_304180418.1">
    <property type="nucleotide sequence ID" value="NZ_DRGM01000056.1"/>
</dbReference>
<dbReference type="PRINTS" id="PR00455">
    <property type="entry name" value="HTHTETR"/>
</dbReference>
<name>A0A7V1CXL8_9GAMM</name>
<dbReference type="GO" id="GO:0003700">
    <property type="term" value="F:DNA-binding transcription factor activity"/>
    <property type="evidence" value="ECO:0007669"/>
    <property type="project" value="TreeGrafter"/>
</dbReference>
<sequence>MKEKSKRQTDPALAQARRDQVLCAAADCFRRKGYHGAGMAEISKTAGMSAGHIYNYFASKEAIIESIIEQDMEKMFSIFQEFEDQPGDLVTILLDGLDHAVDHHTDVNQGALDLEMFAEAARNDKVAEQLRKSDCYAREKMRNLLLSERSLIKDLSATELESRIEVMFAMINGITLRKTLNPHVDKATLLLALRPAMRVLLVPFSCNK</sequence>
<dbReference type="SUPFAM" id="SSF46689">
    <property type="entry name" value="Homeodomain-like"/>
    <property type="match status" value="1"/>
</dbReference>
<keyword evidence="2 4" id="KW-0238">DNA-binding</keyword>
<dbReference type="PANTHER" id="PTHR30055:SF234">
    <property type="entry name" value="HTH-TYPE TRANSCRIPTIONAL REGULATOR BETI"/>
    <property type="match status" value="1"/>
</dbReference>
<evidence type="ECO:0000256" key="4">
    <source>
        <dbReference type="PROSITE-ProRule" id="PRU00335"/>
    </source>
</evidence>
<protein>
    <submittedName>
        <fullName evidence="6">TetR/AcrR family transcriptional regulator</fullName>
    </submittedName>
</protein>
<dbReference type="Pfam" id="PF00440">
    <property type="entry name" value="TetR_N"/>
    <property type="match status" value="1"/>
</dbReference>
<keyword evidence="3" id="KW-0804">Transcription</keyword>
<evidence type="ECO:0000256" key="1">
    <source>
        <dbReference type="ARBA" id="ARBA00023015"/>
    </source>
</evidence>
<evidence type="ECO:0000313" key="6">
    <source>
        <dbReference type="EMBL" id="HEA15855.1"/>
    </source>
</evidence>
<comment type="caution">
    <text evidence="6">The sequence shown here is derived from an EMBL/GenBank/DDBJ whole genome shotgun (WGS) entry which is preliminary data.</text>
</comment>
<dbReference type="InterPro" id="IPR050109">
    <property type="entry name" value="HTH-type_TetR-like_transc_reg"/>
</dbReference>
<evidence type="ECO:0000259" key="5">
    <source>
        <dbReference type="PROSITE" id="PS50977"/>
    </source>
</evidence>
<evidence type="ECO:0000256" key="2">
    <source>
        <dbReference type="ARBA" id="ARBA00023125"/>
    </source>
</evidence>
<dbReference type="EMBL" id="DRGM01000056">
    <property type="protein sequence ID" value="HEA15855.1"/>
    <property type="molecule type" value="Genomic_DNA"/>
</dbReference>
<feature type="DNA-binding region" description="H-T-H motif" evidence="4">
    <location>
        <begin position="38"/>
        <end position="57"/>
    </location>
</feature>
<dbReference type="PANTHER" id="PTHR30055">
    <property type="entry name" value="HTH-TYPE TRANSCRIPTIONAL REGULATOR RUTR"/>
    <property type="match status" value="1"/>
</dbReference>
<organism evidence="6">
    <name type="scientific">Pseudoalteromonas prydzensis</name>
    <dbReference type="NCBI Taxonomy" id="182141"/>
    <lineage>
        <taxon>Bacteria</taxon>
        <taxon>Pseudomonadati</taxon>
        <taxon>Pseudomonadota</taxon>
        <taxon>Gammaproteobacteria</taxon>
        <taxon>Alteromonadales</taxon>
        <taxon>Pseudoalteromonadaceae</taxon>
        <taxon>Pseudoalteromonas</taxon>
    </lineage>
</organism>
<dbReference type="PROSITE" id="PS50977">
    <property type="entry name" value="HTH_TETR_2"/>
    <property type="match status" value="1"/>
</dbReference>
<keyword evidence="1" id="KW-0805">Transcription regulation</keyword>
<proteinExistence type="predicted"/>
<dbReference type="Gene3D" id="1.10.357.10">
    <property type="entry name" value="Tetracycline Repressor, domain 2"/>
    <property type="match status" value="1"/>
</dbReference>
<dbReference type="AlphaFoldDB" id="A0A7V1CXL8"/>
<reference evidence="6" key="1">
    <citation type="journal article" date="2020" name="mSystems">
        <title>Genome- and Community-Level Interaction Insights into Carbon Utilization and Element Cycling Functions of Hydrothermarchaeota in Hydrothermal Sediment.</title>
        <authorList>
            <person name="Zhou Z."/>
            <person name="Liu Y."/>
            <person name="Xu W."/>
            <person name="Pan J."/>
            <person name="Luo Z.H."/>
            <person name="Li M."/>
        </authorList>
    </citation>
    <scope>NUCLEOTIDE SEQUENCE [LARGE SCALE GENOMIC DNA]</scope>
    <source>
        <strain evidence="6">HyVt-346</strain>
    </source>
</reference>
<dbReference type="InterPro" id="IPR009057">
    <property type="entry name" value="Homeodomain-like_sf"/>
</dbReference>
<dbReference type="InterPro" id="IPR001647">
    <property type="entry name" value="HTH_TetR"/>
</dbReference>
<accession>A0A7V1CXL8</accession>
<evidence type="ECO:0000256" key="3">
    <source>
        <dbReference type="ARBA" id="ARBA00023163"/>
    </source>
</evidence>
<dbReference type="Proteomes" id="UP000886188">
    <property type="component" value="Unassembled WGS sequence"/>
</dbReference>
<feature type="domain" description="HTH tetR-type" evidence="5">
    <location>
        <begin position="15"/>
        <end position="75"/>
    </location>
</feature>